<proteinExistence type="predicted"/>
<gene>
    <name evidence="1" type="ORF">LCGC14_2351680</name>
</gene>
<feature type="non-terminal residue" evidence="1">
    <location>
        <position position="50"/>
    </location>
</feature>
<accession>A0A0F9C8Z7</accession>
<name>A0A0F9C8Z7_9ZZZZ</name>
<protein>
    <submittedName>
        <fullName evidence="1">Uncharacterized protein</fullName>
    </submittedName>
</protein>
<reference evidence="1" key="1">
    <citation type="journal article" date="2015" name="Nature">
        <title>Complex archaea that bridge the gap between prokaryotes and eukaryotes.</title>
        <authorList>
            <person name="Spang A."/>
            <person name="Saw J.H."/>
            <person name="Jorgensen S.L."/>
            <person name="Zaremba-Niedzwiedzka K."/>
            <person name="Martijn J."/>
            <person name="Lind A.E."/>
            <person name="van Eijk R."/>
            <person name="Schleper C."/>
            <person name="Guy L."/>
            <person name="Ettema T.J."/>
        </authorList>
    </citation>
    <scope>NUCLEOTIDE SEQUENCE</scope>
</reference>
<dbReference type="AlphaFoldDB" id="A0A0F9C8Z7"/>
<comment type="caution">
    <text evidence="1">The sequence shown here is derived from an EMBL/GenBank/DDBJ whole genome shotgun (WGS) entry which is preliminary data.</text>
</comment>
<dbReference type="EMBL" id="LAZR01034247">
    <property type="protein sequence ID" value="KKL45833.1"/>
    <property type="molecule type" value="Genomic_DNA"/>
</dbReference>
<sequence length="50" mass="5395">MPEFSVEVRYEGTLEFTVEADDEKGAAKAGLAKFKDASLEDIAEGVEADD</sequence>
<evidence type="ECO:0000313" key="1">
    <source>
        <dbReference type="EMBL" id="KKL45833.1"/>
    </source>
</evidence>
<organism evidence="1">
    <name type="scientific">marine sediment metagenome</name>
    <dbReference type="NCBI Taxonomy" id="412755"/>
    <lineage>
        <taxon>unclassified sequences</taxon>
        <taxon>metagenomes</taxon>
        <taxon>ecological metagenomes</taxon>
    </lineage>
</organism>